<organism evidence="10 11">
    <name type="scientific">Tritrichomonas foetus</name>
    <dbReference type="NCBI Taxonomy" id="1144522"/>
    <lineage>
        <taxon>Eukaryota</taxon>
        <taxon>Metamonada</taxon>
        <taxon>Parabasalia</taxon>
        <taxon>Tritrichomonadida</taxon>
        <taxon>Tritrichomonadidae</taxon>
        <taxon>Tritrichomonas</taxon>
    </lineage>
</organism>
<dbReference type="InterPro" id="IPR001965">
    <property type="entry name" value="Znf_PHD"/>
</dbReference>
<dbReference type="GO" id="GO:0071036">
    <property type="term" value="P:nuclear polyadenylation-dependent snoRNA catabolic process"/>
    <property type="evidence" value="ECO:0007669"/>
    <property type="project" value="TreeGrafter"/>
</dbReference>
<dbReference type="RefSeq" id="XP_068347899.1">
    <property type="nucleotide sequence ID" value="XM_068495741.1"/>
</dbReference>
<comment type="caution">
    <text evidence="10">The sequence shown here is derived from an EMBL/GenBank/DDBJ whole genome shotgun (WGS) entry which is preliminary data.</text>
</comment>
<dbReference type="Proteomes" id="UP000179807">
    <property type="component" value="Unassembled WGS sequence"/>
</dbReference>
<dbReference type="GO" id="GO:0008270">
    <property type="term" value="F:zinc ion binding"/>
    <property type="evidence" value="ECO:0007669"/>
    <property type="project" value="UniProtKB-KW"/>
</dbReference>
<dbReference type="InterPro" id="IPR019787">
    <property type="entry name" value="Znf_PHD-finger"/>
</dbReference>
<name>A0A1J4J697_9EUKA</name>
<feature type="compositionally biased region" description="Low complexity" evidence="8">
    <location>
        <begin position="81"/>
        <end position="95"/>
    </location>
</feature>
<feature type="compositionally biased region" description="Polar residues" evidence="8">
    <location>
        <begin position="901"/>
        <end position="915"/>
    </location>
</feature>
<dbReference type="GO" id="GO:0071039">
    <property type="term" value="P:nuclear polyadenylation-dependent CUT catabolic process"/>
    <property type="evidence" value="ECO:0007669"/>
    <property type="project" value="TreeGrafter"/>
</dbReference>
<comment type="subcellular location">
    <subcellularLocation>
        <location evidence="1">Nucleus</location>
    </subcellularLocation>
</comment>
<keyword evidence="4 7" id="KW-0863">Zinc-finger</keyword>
<dbReference type="Pfam" id="PF00628">
    <property type="entry name" value="PHD"/>
    <property type="match status" value="1"/>
</dbReference>
<dbReference type="InterPro" id="IPR013083">
    <property type="entry name" value="Znf_RING/FYVE/PHD"/>
</dbReference>
<keyword evidence="2" id="KW-0479">Metal-binding</keyword>
<feature type="compositionally biased region" description="Polar residues" evidence="8">
    <location>
        <begin position="238"/>
        <end position="254"/>
    </location>
</feature>
<keyword evidence="6" id="KW-0539">Nucleus</keyword>
<evidence type="ECO:0000313" key="10">
    <source>
        <dbReference type="EMBL" id="OHS94762.1"/>
    </source>
</evidence>
<dbReference type="AlphaFoldDB" id="A0A1J4J697"/>
<proteinExistence type="predicted"/>
<dbReference type="Gene3D" id="3.30.40.10">
    <property type="entry name" value="Zinc/RING finger domain, C3HC4 (zinc finger)"/>
    <property type="match status" value="2"/>
</dbReference>
<feature type="region of interest" description="Disordered" evidence="8">
    <location>
        <begin position="891"/>
        <end position="926"/>
    </location>
</feature>
<evidence type="ECO:0000256" key="5">
    <source>
        <dbReference type="ARBA" id="ARBA00022833"/>
    </source>
</evidence>
<feature type="region of interest" description="Disordered" evidence="8">
    <location>
        <begin position="16"/>
        <end position="95"/>
    </location>
</feature>
<keyword evidence="11" id="KW-1185">Reference proteome</keyword>
<dbReference type="CDD" id="cd15489">
    <property type="entry name" value="PHD_SF"/>
    <property type="match status" value="1"/>
</dbReference>
<evidence type="ECO:0000256" key="3">
    <source>
        <dbReference type="ARBA" id="ARBA00022737"/>
    </source>
</evidence>
<feature type="region of interest" description="Disordered" evidence="8">
    <location>
        <begin position="226"/>
        <end position="254"/>
    </location>
</feature>
<feature type="region of interest" description="Disordered" evidence="8">
    <location>
        <begin position="405"/>
        <end position="502"/>
    </location>
</feature>
<evidence type="ECO:0000259" key="9">
    <source>
        <dbReference type="PROSITE" id="PS50016"/>
    </source>
</evidence>
<keyword evidence="3" id="KW-0677">Repeat</keyword>
<dbReference type="GO" id="GO:0071035">
    <property type="term" value="P:nuclear polyadenylation-dependent rRNA catabolic process"/>
    <property type="evidence" value="ECO:0007669"/>
    <property type="project" value="TreeGrafter"/>
</dbReference>
<dbReference type="InterPro" id="IPR051644">
    <property type="entry name" value="TRAMP_AT-DNA-binding"/>
</dbReference>
<feature type="compositionally biased region" description="Polar residues" evidence="8">
    <location>
        <begin position="436"/>
        <end position="486"/>
    </location>
</feature>
<reference evidence="10" key="1">
    <citation type="submission" date="2016-10" db="EMBL/GenBank/DDBJ databases">
        <authorList>
            <person name="Benchimol M."/>
            <person name="Almeida L.G."/>
            <person name="Vasconcelos A.T."/>
            <person name="Perreira-Neves A."/>
            <person name="Rosa I.A."/>
            <person name="Tasca T."/>
            <person name="Bogo M.R."/>
            <person name="de Souza W."/>
        </authorList>
    </citation>
    <scope>NUCLEOTIDE SEQUENCE [LARGE SCALE GENOMIC DNA]</scope>
    <source>
        <strain evidence="10">K</strain>
    </source>
</reference>
<gene>
    <name evidence="10" type="ORF">TRFO_10937</name>
</gene>
<dbReference type="PROSITE" id="PS50016">
    <property type="entry name" value="ZF_PHD_2"/>
    <property type="match status" value="1"/>
</dbReference>
<feature type="compositionally biased region" description="Basic and acidic residues" evidence="8">
    <location>
        <begin position="47"/>
        <end position="56"/>
    </location>
</feature>
<protein>
    <recommendedName>
        <fullName evidence="9">PHD-type domain-containing protein</fullName>
    </recommendedName>
</protein>
<evidence type="ECO:0000256" key="2">
    <source>
        <dbReference type="ARBA" id="ARBA00022723"/>
    </source>
</evidence>
<feature type="compositionally biased region" description="Low complexity" evidence="8">
    <location>
        <begin position="166"/>
        <end position="177"/>
    </location>
</feature>
<dbReference type="PANTHER" id="PTHR46543">
    <property type="entry name" value="ZINC FINGER CCHC DOMAIN-CONTAINING PROTEIN 7"/>
    <property type="match status" value="1"/>
</dbReference>
<sequence length="978" mass="111362">MSIDVLHETQSTRMSANIPSIILPPRSPDSELQNQAARPFTPNAGATREEEGEKRSGPPVIVTTRHHQHTSILSEPEESKSAGSSLISSPSQSSSISNLSVASCIVNSKKNSSSNNDTVTGPIVRQFSAERQQNPNFVLRHNILPPPLSPLIQRSADTARTNSTTLQPLSQPVLPSPISNISKNATFNQIKQQPFNQYSQIKQTQIQQPHLKQPLNQQNYGPLLYSQQRAPSPHHGLSFQSHSPSSNTKCSTTAHPPMAHSIQHNSKNLSPNQQNFGIIYPSPYQQQQQQQYQYFRYPGMFQVYQAQPNSLISQPPIGVMNQSQQQPQILHQHSTSHQQIHQSPLHNQNHIHIPAQPVNLMPLPQPIVQINTPSSQQLQNLQISHQNFQNIQNLQQSQIQTQQQPQIQTSKMSQQQAQTQQAQGFQQQQQPISPKDNFQTNNKEQHQNNFQSKQTINKPTQNKQNAQSNKINQQRQNSLQTKSILKSQSSEPQPPEPTYYNDHVTGQYGVRCVCGENTIDRMLVQCDMCHFWLHGLCVNVAHESKNEPYFCPFCLKRKISCKCSNDMSYNEPIIQCTKCQLWMHKDCENLEFGINPANFICSNCGGAEYDVPFVQFDENDTDIPDTTIFTKDIDKISLLQSIPEGKFRNMIACDLNMSELSFRETIEKYFVTFAPLLFDLAHEFWRVFNETLCKLLDCNRQTLLSALDALAMHLLYKPYTKVTNRSKSKSFSHSESITEYLESQQLPRLEKQPTQIKLYCGDDGRIYSPVSLEENAFIADIPGFLMHTDEVRAENGIPRSCLIVTDKDVIIDTDGTTFDFASKIRRSFHFNSIIKLIKIKGEIRVGLFATRMKGPLSEEKSRRGPAIQADGEIVLPFDGEIPFPVHKIEWKEKKQRPKQPQHPNQKQSKSAITTRSQDKKKKDKNLERKVEIETNLTLLNSFYDCYVPPMPFIILDDEEAVEKYKSLQEKSKNKPKKK</sequence>
<dbReference type="EMBL" id="MLAK01001293">
    <property type="protein sequence ID" value="OHS94762.1"/>
    <property type="molecule type" value="Genomic_DNA"/>
</dbReference>
<feature type="region of interest" description="Disordered" evidence="8">
    <location>
        <begin position="158"/>
        <end position="177"/>
    </location>
</feature>
<evidence type="ECO:0000256" key="8">
    <source>
        <dbReference type="SAM" id="MobiDB-lite"/>
    </source>
</evidence>
<dbReference type="GO" id="GO:0031499">
    <property type="term" value="C:TRAMP complex"/>
    <property type="evidence" value="ECO:0007669"/>
    <property type="project" value="TreeGrafter"/>
</dbReference>
<evidence type="ECO:0000256" key="7">
    <source>
        <dbReference type="PROSITE-ProRule" id="PRU00146"/>
    </source>
</evidence>
<dbReference type="PANTHER" id="PTHR46543:SF2">
    <property type="entry name" value="AGAP013096-PA"/>
    <property type="match status" value="1"/>
</dbReference>
<feature type="compositionally biased region" description="Low complexity" evidence="8">
    <location>
        <begin position="405"/>
        <end position="430"/>
    </location>
</feature>
<keyword evidence="5" id="KW-0862">Zinc</keyword>
<accession>A0A1J4J697</accession>
<dbReference type="InterPro" id="IPR011011">
    <property type="entry name" value="Znf_FYVE_PHD"/>
</dbReference>
<evidence type="ECO:0000256" key="6">
    <source>
        <dbReference type="ARBA" id="ARBA00023242"/>
    </source>
</evidence>
<dbReference type="OrthoDB" id="79252at2759"/>
<dbReference type="GO" id="GO:0071037">
    <property type="term" value="P:nuclear polyadenylation-dependent snRNA catabolic process"/>
    <property type="evidence" value="ECO:0007669"/>
    <property type="project" value="TreeGrafter"/>
</dbReference>
<evidence type="ECO:0000256" key="4">
    <source>
        <dbReference type="ARBA" id="ARBA00022771"/>
    </source>
</evidence>
<dbReference type="SUPFAM" id="SSF57903">
    <property type="entry name" value="FYVE/PHD zinc finger"/>
    <property type="match status" value="2"/>
</dbReference>
<feature type="domain" description="PHD-type" evidence="9">
    <location>
        <begin position="509"/>
        <end position="557"/>
    </location>
</feature>
<dbReference type="VEuPathDB" id="TrichDB:TRFO_10937"/>
<dbReference type="GO" id="GO:0003723">
    <property type="term" value="F:RNA binding"/>
    <property type="evidence" value="ECO:0007669"/>
    <property type="project" value="TreeGrafter"/>
</dbReference>
<dbReference type="GO" id="GO:0071031">
    <property type="term" value="P:nuclear mRNA surveillance of mRNA 3'-end processing"/>
    <property type="evidence" value="ECO:0007669"/>
    <property type="project" value="TreeGrafter"/>
</dbReference>
<dbReference type="GO" id="GO:0071038">
    <property type="term" value="P:TRAMP-dependent tRNA surveillance pathway"/>
    <property type="evidence" value="ECO:0007669"/>
    <property type="project" value="TreeGrafter"/>
</dbReference>
<dbReference type="GeneID" id="94830445"/>
<evidence type="ECO:0000313" key="11">
    <source>
        <dbReference type="Proteomes" id="UP000179807"/>
    </source>
</evidence>
<evidence type="ECO:0000256" key="1">
    <source>
        <dbReference type="ARBA" id="ARBA00004123"/>
    </source>
</evidence>
<dbReference type="SMART" id="SM00249">
    <property type="entry name" value="PHD"/>
    <property type="match status" value="2"/>
</dbReference>